<sequence>MRCQVMGSYDSPPSYPGRWTSSNRHDVRNAHANIVLAVGFQYLALRPAGTFGRNDSNNLHKNSTPNLPRRPQVAPNNLCRGCGFDCS</sequence>
<name>A0A5B0RY11_PUCGR</name>
<evidence type="ECO:0000256" key="1">
    <source>
        <dbReference type="SAM" id="MobiDB-lite"/>
    </source>
</evidence>
<gene>
    <name evidence="2" type="ORF">PGTUg99_000607</name>
</gene>
<organism evidence="2 3">
    <name type="scientific">Puccinia graminis f. sp. tritici</name>
    <dbReference type="NCBI Taxonomy" id="56615"/>
    <lineage>
        <taxon>Eukaryota</taxon>
        <taxon>Fungi</taxon>
        <taxon>Dikarya</taxon>
        <taxon>Basidiomycota</taxon>
        <taxon>Pucciniomycotina</taxon>
        <taxon>Pucciniomycetes</taxon>
        <taxon>Pucciniales</taxon>
        <taxon>Pucciniaceae</taxon>
        <taxon>Puccinia</taxon>
    </lineage>
</organism>
<feature type="compositionally biased region" description="Polar residues" evidence="1">
    <location>
        <begin position="53"/>
        <end position="66"/>
    </location>
</feature>
<feature type="region of interest" description="Disordered" evidence="1">
    <location>
        <begin position="1"/>
        <end position="21"/>
    </location>
</feature>
<accession>A0A5B0RY11</accession>
<dbReference type="AlphaFoldDB" id="A0A5B0RY11"/>
<feature type="region of interest" description="Disordered" evidence="1">
    <location>
        <begin position="51"/>
        <end position="72"/>
    </location>
</feature>
<protein>
    <submittedName>
        <fullName evidence="2">Uncharacterized protein</fullName>
    </submittedName>
</protein>
<dbReference type="Proteomes" id="UP000325313">
    <property type="component" value="Unassembled WGS sequence"/>
</dbReference>
<comment type="caution">
    <text evidence="2">The sequence shown here is derived from an EMBL/GenBank/DDBJ whole genome shotgun (WGS) entry which is preliminary data.</text>
</comment>
<evidence type="ECO:0000313" key="3">
    <source>
        <dbReference type="Proteomes" id="UP000325313"/>
    </source>
</evidence>
<dbReference type="EMBL" id="VDEP01000110">
    <property type="protein sequence ID" value="KAA1130268.1"/>
    <property type="molecule type" value="Genomic_DNA"/>
</dbReference>
<proteinExistence type="predicted"/>
<reference evidence="2 3" key="1">
    <citation type="submission" date="2019-05" db="EMBL/GenBank/DDBJ databases">
        <title>Emergence of the Ug99 lineage of the wheat stem rust pathogen through somatic hybridization.</title>
        <authorList>
            <person name="Li F."/>
            <person name="Upadhyaya N.M."/>
            <person name="Sperschneider J."/>
            <person name="Matny O."/>
            <person name="Nguyen-Phuc H."/>
            <person name="Mago R."/>
            <person name="Raley C."/>
            <person name="Miller M.E."/>
            <person name="Silverstein K.A.T."/>
            <person name="Henningsen E."/>
            <person name="Hirsch C.D."/>
            <person name="Visser B."/>
            <person name="Pretorius Z.A."/>
            <person name="Steffenson B.J."/>
            <person name="Schwessinger B."/>
            <person name="Dodds P.N."/>
            <person name="Figueroa M."/>
        </authorList>
    </citation>
    <scope>NUCLEOTIDE SEQUENCE [LARGE SCALE GENOMIC DNA]</scope>
    <source>
        <strain evidence="2 3">Ug99</strain>
    </source>
</reference>
<evidence type="ECO:0000313" key="2">
    <source>
        <dbReference type="EMBL" id="KAA1130268.1"/>
    </source>
</evidence>